<accession>A0A074SCU0</accession>
<proteinExistence type="predicted"/>
<evidence type="ECO:0000313" key="4">
    <source>
        <dbReference type="Proteomes" id="UP000027456"/>
    </source>
</evidence>
<reference evidence="3 4" key="1">
    <citation type="submission" date="2013-12" db="EMBL/GenBank/DDBJ databases">
        <authorList>
            <person name="Cubeta M."/>
            <person name="Pakala S."/>
            <person name="Fedorova N."/>
            <person name="Thomas E."/>
            <person name="Dean R."/>
            <person name="Jabaji S."/>
            <person name="Neate S."/>
            <person name="Toda T."/>
            <person name="Tavantzis S."/>
            <person name="Vilgalys R."/>
            <person name="Bharathan N."/>
            <person name="Pakala S."/>
            <person name="Losada L.S."/>
            <person name="Zafar N."/>
            <person name="Nierman W."/>
        </authorList>
    </citation>
    <scope>NUCLEOTIDE SEQUENCE [LARGE SCALE GENOMIC DNA]</scope>
    <source>
        <strain evidence="3 4">123E</strain>
    </source>
</reference>
<feature type="compositionally biased region" description="Polar residues" evidence="1">
    <location>
        <begin position="72"/>
        <end position="84"/>
    </location>
</feature>
<dbReference type="AlphaFoldDB" id="A0A074SCU0"/>
<name>A0A074SCU0_9AGAM</name>
<feature type="transmembrane region" description="Helical" evidence="2">
    <location>
        <begin position="419"/>
        <end position="438"/>
    </location>
</feature>
<keyword evidence="2 3" id="KW-0812">Transmembrane</keyword>
<keyword evidence="2" id="KW-0472">Membrane</keyword>
<keyword evidence="2" id="KW-1133">Transmembrane helix</keyword>
<feature type="transmembrane region" description="Helical" evidence="2">
    <location>
        <begin position="454"/>
        <end position="473"/>
    </location>
</feature>
<sequence>MDTTAKPLKPLDTWKKNPDPKSEPELAQQRIRQWRRYSRDPFESEKNGADASPKQGEGSNDKVPGPKPDNPRMTSWGSGNTVVQTGPDKGSEIKHPELKHPGSSWVHLFYDLAWAASFASLTGSGKFDNPLDTVNYFMFFAAVLWLWTSHVSIHFYTNDWFHLISTFLQLFIFGMLAATTKGYDITNYIAHSPGMPKLRESNNMDDLDPQEYTEEMTAYLSMLVLAISFAATRVLVIKMFLPVLYHCGSTKPSPKNQNTTRLSWILRFRSWISRFCSWISRFRPWISRARFRRLPPQLIAITIGLLISSPMFIAALGIAASNFGETVLGASLKLGLWVGGFLIEVVSHLSMPVYWWMKNQDITTINASDRKKRMLPTAPDVKLYERLQTITTIILGEGINGIAGTLSTVLAAPGIGRTVGINIVCAACTIWFIAYIYFEGPKGETSPALTSLRYLLWMILHLPFLVSTVLMLIGMKSQFLLTSFLSALFGTMDGFNRIRNEQLSGNPNMTYWRTNPEMKRFLLKRGIVWEKEFQKFSYAFGNATIEERSTVMPIWLQRFSLTVAVTLFKDFNGEDDSIPSDLQDIITGYYENSTQVIEDLKIIPTYPKDAVYYQILGGLLDGFVLSTRCVIGFAGLILITLGLQDFIHSWPSDRYQWGVIASRISMGLILCLLLLLNIGKYQDLFVATDKLNQRAGVFQWLEVFWVLPTIAIAYGLEYLVEMVRRVPLMSEFIY</sequence>
<dbReference type="PANTHER" id="PTHR42101">
    <property type="entry name" value="CHROMOSOME 16, WHOLE GENOME SHOTGUN SEQUENCE"/>
    <property type="match status" value="1"/>
</dbReference>
<feature type="transmembrane region" description="Helical" evidence="2">
    <location>
        <begin position="298"/>
        <end position="322"/>
    </location>
</feature>
<comment type="caution">
    <text evidence="3">The sequence shown here is derived from an EMBL/GenBank/DDBJ whole genome shotgun (WGS) entry which is preliminary data.</text>
</comment>
<feature type="region of interest" description="Disordered" evidence="1">
    <location>
        <begin position="1"/>
        <end position="96"/>
    </location>
</feature>
<feature type="compositionally biased region" description="Basic and acidic residues" evidence="1">
    <location>
        <begin position="37"/>
        <end position="48"/>
    </location>
</feature>
<gene>
    <name evidence="3" type="ORF">V565_142130</name>
</gene>
<feature type="transmembrane region" description="Helical" evidence="2">
    <location>
        <begin position="623"/>
        <end position="643"/>
    </location>
</feature>
<organism evidence="3 4">
    <name type="scientific">Rhizoctonia solani 123E</name>
    <dbReference type="NCBI Taxonomy" id="1423351"/>
    <lineage>
        <taxon>Eukaryota</taxon>
        <taxon>Fungi</taxon>
        <taxon>Dikarya</taxon>
        <taxon>Basidiomycota</taxon>
        <taxon>Agaricomycotina</taxon>
        <taxon>Agaricomycetes</taxon>
        <taxon>Cantharellales</taxon>
        <taxon>Ceratobasidiaceae</taxon>
        <taxon>Rhizoctonia</taxon>
    </lineage>
</organism>
<evidence type="ECO:0000256" key="2">
    <source>
        <dbReference type="SAM" id="Phobius"/>
    </source>
</evidence>
<dbReference type="Proteomes" id="UP000027456">
    <property type="component" value="Unassembled WGS sequence"/>
</dbReference>
<feature type="transmembrane region" description="Helical" evidence="2">
    <location>
        <begin position="655"/>
        <end position="676"/>
    </location>
</feature>
<feature type="transmembrane region" description="Helical" evidence="2">
    <location>
        <begin position="160"/>
        <end position="178"/>
    </location>
</feature>
<evidence type="ECO:0000256" key="1">
    <source>
        <dbReference type="SAM" id="MobiDB-lite"/>
    </source>
</evidence>
<evidence type="ECO:0000313" key="3">
    <source>
        <dbReference type="EMBL" id="KEP47842.1"/>
    </source>
</evidence>
<feature type="compositionally biased region" description="Basic and acidic residues" evidence="1">
    <location>
        <begin position="12"/>
        <end position="24"/>
    </location>
</feature>
<feature type="transmembrane region" description="Helical" evidence="2">
    <location>
        <begin position="134"/>
        <end position="153"/>
    </location>
</feature>
<dbReference type="PANTHER" id="PTHR42101:SF1">
    <property type="entry name" value="LOW TEMPERATURE REQUIREMENT A"/>
    <property type="match status" value="1"/>
</dbReference>
<dbReference type="EMBL" id="AZST01000638">
    <property type="protein sequence ID" value="KEP47842.1"/>
    <property type="molecule type" value="Genomic_DNA"/>
</dbReference>
<dbReference type="OrthoDB" id="3177213at2759"/>
<dbReference type="HOGENOM" id="CLU_024527_0_0_1"/>
<feature type="transmembrane region" description="Helical" evidence="2">
    <location>
        <begin position="697"/>
        <end position="716"/>
    </location>
</feature>
<feature type="transmembrane region" description="Helical" evidence="2">
    <location>
        <begin position="334"/>
        <end position="356"/>
    </location>
</feature>
<feature type="transmembrane region" description="Helical" evidence="2">
    <location>
        <begin position="216"/>
        <end position="236"/>
    </location>
</feature>
<protein>
    <submittedName>
        <fullName evidence="3">Putative transmembrane protein</fullName>
    </submittedName>
</protein>
<keyword evidence="4" id="KW-1185">Reference proteome</keyword>
<dbReference type="STRING" id="1423351.A0A074SCU0"/>